<dbReference type="VEuPathDB" id="TrichDB:TVAGG3_0812550"/>
<keyword evidence="1" id="KW-0812">Transmembrane</keyword>
<evidence type="ECO:0000313" key="3">
    <source>
        <dbReference type="Proteomes" id="UP000001542"/>
    </source>
</evidence>
<evidence type="ECO:0000313" key="2">
    <source>
        <dbReference type="EMBL" id="EAY22581.1"/>
    </source>
</evidence>
<evidence type="ECO:0000256" key="1">
    <source>
        <dbReference type="SAM" id="Phobius"/>
    </source>
</evidence>
<sequence length="269" mass="30526">MDCSSLTEISLPDSLVEISEKSFFGCTSLRVISLPMNLISLGNYSFSNCKSLREIVINSNCSIDQSVFDEDYNIENIIIKNENKDIFEQKILHQSVKSITFSSYFKEYPTILDFNHIEHVSFITEHGDSIINDNFVNSTNLNINITGNIHQISDNSFSHSHINNFLYCGNQIVEGNFFVDNKPKNLSVYKHYPKSKFGGADAKRNAECPNIPYEKGKLKTRYVVLIAIGCAIISIAIIILLIRNHIVRKSQKRIEGKMLLEKLVSEDFG</sequence>
<keyword evidence="1" id="KW-1133">Transmembrane helix</keyword>
<gene>
    <name evidence="2" type="ORF">TVAG_036060</name>
</gene>
<dbReference type="AlphaFoldDB" id="A2DAS8"/>
<dbReference type="PANTHER" id="PTHR45661">
    <property type="entry name" value="SURFACE ANTIGEN"/>
    <property type="match status" value="1"/>
</dbReference>
<keyword evidence="1" id="KW-0472">Membrane</keyword>
<keyword evidence="3" id="KW-1185">Reference proteome</keyword>
<dbReference type="Pfam" id="PF13306">
    <property type="entry name" value="LRR_5"/>
    <property type="match status" value="2"/>
</dbReference>
<proteinExistence type="predicted"/>
<dbReference type="VEuPathDB" id="TrichDB:TVAG_036060"/>
<reference evidence="2" key="2">
    <citation type="journal article" date="2007" name="Science">
        <title>Draft genome sequence of the sexually transmitted pathogen Trichomonas vaginalis.</title>
        <authorList>
            <person name="Carlton J.M."/>
            <person name="Hirt R.P."/>
            <person name="Silva J.C."/>
            <person name="Delcher A.L."/>
            <person name="Schatz M."/>
            <person name="Zhao Q."/>
            <person name="Wortman J.R."/>
            <person name="Bidwell S.L."/>
            <person name="Alsmark U.C.M."/>
            <person name="Besteiro S."/>
            <person name="Sicheritz-Ponten T."/>
            <person name="Noel C.J."/>
            <person name="Dacks J.B."/>
            <person name="Foster P.G."/>
            <person name="Simillion C."/>
            <person name="Van de Peer Y."/>
            <person name="Miranda-Saavedra D."/>
            <person name="Barton G.J."/>
            <person name="Westrop G.D."/>
            <person name="Mueller S."/>
            <person name="Dessi D."/>
            <person name="Fiori P.L."/>
            <person name="Ren Q."/>
            <person name="Paulsen I."/>
            <person name="Zhang H."/>
            <person name="Bastida-Corcuera F.D."/>
            <person name="Simoes-Barbosa A."/>
            <person name="Brown M.T."/>
            <person name="Hayes R.D."/>
            <person name="Mukherjee M."/>
            <person name="Okumura C.Y."/>
            <person name="Schneider R."/>
            <person name="Smith A.J."/>
            <person name="Vanacova S."/>
            <person name="Villalvazo M."/>
            <person name="Haas B.J."/>
            <person name="Pertea M."/>
            <person name="Feldblyum T.V."/>
            <person name="Utterback T.R."/>
            <person name="Shu C.L."/>
            <person name="Osoegawa K."/>
            <person name="de Jong P.J."/>
            <person name="Hrdy I."/>
            <person name="Horvathova L."/>
            <person name="Zubacova Z."/>
            <person name="Dolezal P."/>
            <person name="Malik S.B."/>
            <person name="Logsdon J.M. Jr."/>
            <person name="Henze K."/>
            <person name="Gupta A."/>
            <person name="Wang C.C."/>
            <person name="Dunne R.L."/>
            <person name="Upcroft J.A."/>
            <person name="Upcroft P."/>
            <person name="White O."/>
            <person name="Salzberg S.L."/>
            <person name="Tang P."/>
            <person name="Chiu C.-H."/>
            <person name="Lee Y.-S."/>
            <person name="Embley T.M."/>
            <person name="Coombs G.H."/>
            <person name="Mottram J.C."/>
            <person name="Tachezy J."/>
            <person name="Fraser-Liggett C.M."/>
            <person name="Johnson P.J."/>
        </authorList>
    </citation>
    <scope>NUCLEOTIDE SEQUENCE [LARGE SCALE GENOMIC DNA]</scope>
    <source>
        <strain evidence="2">G3</strain>
    </source>
</reference>
<dbReference type="InParanoid" id="A2DAS8"/>
<dbReference type="InterPro" id="IPR053139">
    <property type="entry name" value="Surface_bspA-like"/>
</dbReference>
<dbReference type="Gene3D" id="3.80.10.10">
    <property type="entry name" value="Ribonuclease Inhibitor"/>
    <property type="match status" value="1"/>
</dbReference>
<dbReference type="KEGG" id="tva:5468137"/>
<dbReference type="STRING" id="5722.A2DAS8"/>
<reference evidence="2" key="1">
    <citation type="submission" date="2006-10" db="EMBL/GenBank/DDBJ databases">
        <authorList>
            <person name="Amadeo P."/>
            <person name="Zhao Q."/>
            <person name="Wortman J."/>
            <person name="Fraser-Liggett C."/>
            <person name="Carlton J."/>
        </authorList>
    </citation>
    <scope>NUCLEOTIDE SEQUENCE</scope>
    <source>
        <strain evidence="2">G3</strain>
    </source>
</reference>
<dbReference type="InterPro" id="IPR032675">
    <property type="entry name" value="LRR_dom_sf"/>
</dbReference>
<name>A2DAS8_TRIV3</name>
<dbReference type="InterPro" id="IPR026906">
    <property type="entry name" value="LRR_5"/>
</dbReference>
<dbReference type="EMBL" id="DS113183">
    <property type="protein sequence ID" value="EAY22581.1"/>
    <property type="molecule type" value="Genomic_DNA"/>
</dbReference>
<accession>A2DAS8</accession>
<dbReference type="RefSeq" id="XP_001583567.1">
    <property type="nucleotide sequence ID" value="XM_001583517.1"/>
</dbReference>
<dbReference type="PANTHER" id="PTHR45661:SF3">
    <property type="entry name" value="IG-LIKE DOMAIN-CONTAINING PROTEIN"/>
    <property type="match status" value="1"/>
</dbReference>
<dbReference type="SUPFAM" id="SSF52058">
    <property type="entry name" value="L domain-like"/>
    <property type="match status" value="1"/>
</dbReference>
<feature type="transmembrane region" description="Helical" evidence="1">
    <location>
        <begin position="222"/>
        <end position="242"/>
    </location>
</feature>
<organism evidence="2 3">
    <name type="scientific">Trichomonas vaginalis (strain ATCC PRA-98 / G3)</name>
    <dbReference type="NCBI Taxonomy" id="412133"/>
    <lineage>
        <taxon>Eukaryota</taxon>
        <taxon>Metamonada</taxon>
        <taxon>Parabasalia</taxon>
        <taxon>Trichomonadida</taxon>
        <taxon>Trichomonadidae</taxon>
        <taxon>Trichomonas</taxon>
    </lineage>
</organism>
<protein>
    <submittedName>
        <fullName evidence="2">Surface antigen BspA-like</fullName>
    </submittedName>
</protein>
<dbReference type="SMR" id="A2DAS8"/>
<dbReference type="OrthoDB" id="2013775at2759"/>
<dbReference type="Proteomes" id="UP000001542">
    <property type="component" value="Unassembled WGS sequence"/>
</dbReference>